<name>A0A919VNA9_9ACTN</name>
<accession>A0A919VNA9</accession>
<gene>
    <name evidence="1" type="ORF">Aco04nite_17440</name>
</gene>
<protein>
    <submittedName>
        <fullName evidence="1">Uncharacterized protein</fullName>
    </submittedName>
</protein>
<dbReference type="AlphaFoldDB" id="A0A919VNA9"/>
<proteinExistence type="predicted"/>
<sequence length="303" mass="32605">MIDDLHPMVRYGIEDARIVWPGVLGDRQIRRWLTETWDRARKVIIADGGEDGPPVAEREVLATVEDESALRQLREWTTSENFRGDVCRCPGDLTVALYDAEDVLLGSGTLHAGRVSWERDRFRNDLLVDDVGLRLVLAGLGVGGSSSAVLGRLLTELDLVDDEASFRQAGDVAALEASRVPPVLFDHLRDHSGLEAAGFGADKIEVMVGDLVRSAGESGAVRQVLAWLGSVVWPTEAVGGDGQVAKRMLERLGGVEGELAGLTERAEVMGAVVWAVFRGGDDTDVMNAVGPAVSRVLRSGTGR</sequence>
<reference evidence="1" key="1">
    <citation type="submission" date="2021-03" db="EMBL/GenBank/DDBJ databases">
        <title>Whole genome shotgun sequence of Actinoplanes consettensis NBRC 14913.</title>
        <authorList>
            <person name="Komaki H."/>
            <person name="Tamura T."/>
        </authorList>
    </citation>
    <scope>NUCLEOTIDE SEQUENCE</scope>
    <source>
        <strain evidence="1">NBRC 14913</strain>
    </source>
</reference>
<keyword evidence="2" id="KW-1185">Reference proteome</keyword>
<organism evidence="1 2">
    <name type="scientific">Winogradskya consettensis</name>
    <dbReference type="NCBI Taxonomy" id="113560"/>
    <lineage>
        <taxon>Bacteria</taxon>
        <taxon>Bacillati</taxon>
        <taxon>Actinomycetota</taxon>
        <taxon>Actinomycetes</taxon>
        <taxon>Micromonosporales</taxon>
        <taxon>Micromonosporaceae</taxon>
        <taxon>Winogradskya</taxon>
    </lineage>
</organism>
<evidence type="ECO:0000313" key="2">
    <source>
        <dbReference type="Proteomes" id="UP000680865"/>
    </source>
</evidence>
<dbReference type="EMBL" id="BOQP01000008">
    <property type="protein sequence ID" value="GIM69897.1"/>
    <property type="molecule type" value="Genomic_DNA"/>
</dbReference>
<dbReference type="RefSeq" id="WP_212996678.1">
    <property type="nucleotide sequence ID" value="NZ_BAAATW010000003.1"/>
</dbReference>
<evidence type="ECO:0000313" key="1">
    <source>
        <dbReference type="EMBL" id="GIM69897.1"/>
    </source>
</evidence>
<comment type="caution">
    <text evidence="1">The sequence shown here is derived from an EMBL/GenBank/DDBJ whole genome shotgun (WGS) entry which is preliminary data.</text>
</comment>
<dbReference type="Proteomes" id="UP000680865">
    <property type="component" value="Unassembled WGS sequence"/>
</dbReference>